<dbReference type="Proteomes" id="UP000223596">
    <property type="component" value="Unassembled WGS sequence"/>
</dbReference>
<name>A0AB36TKS5_ACETH</name>
<proteinExistence type="predicted"/>
<accession>A0AB36TKS5</accession>
<sequence length="123" mass="14130">MNDFYTYHVGDNGILVHNVNYNEGTSKLVDNVVRKSLDGSKHSIYKKVGFFMIKVGSKAKIVSGKNTGWYIWIQDDTENTGGYLVVQSPSIEFTGNGYDNWFATIDKIEKHFELNKWIVEWLD</sequence>
<evidence type="ECO:0000313" key="2">
    <source>
        <dbReference type="Proteomes" id="UP000223596"/>
    </source>
</evidence>
<comment type="caution">
    <text evidence="1">The sequence shown here is derived from an EMBL/GenBank/DDBJ whole genome shotgun (WGS) entry which is preliminary data.</text>
</comment>
<organism evidence="1 2">
    <name type="scientific">Acetivibrio thermocellus AD2</name>
    <dbReference type="NCBI Taxonomy" id="1138384"/>
    <lineage>
        <taxon>Bacteria</taxon>
        <taxon>Bacillati</taxon>
        <taxon>Bacillota</taxon>
        <taxon>Clostridia</taxon>
        <taxon>Eubacteriales</taxon>
        <taxon>Oscillospiraceae</taxon>
        <taxon>Acetivibrio</taxon>
    </lineage>
</organism>
<protein>
    <submittedName>
        <fullName evidence="1">Uncharacterized protein</fullName>
    </submittedName>
</protein>
<dbReference type="AlphaFoldDB" id="A0AB36TKS5"/>
<gene>
    <name evidence="1" type="ORF">M972_112810</name>
</gene>
<reference evidence="1 2" key="1">
    <citation type="submission" date="2017-09" db="EMBL/GenBank/DDBJ databases">
        <title>Evaluation of Pacific Biosciences Sequencing Technology to Finishing C. thermocellum Genome Sequences.</title>
        <authorList>
            <person name="Brown S."/>
        </authorList>
    </citation>
    <scope>NUCLEOTIDE SEQUENCE [LARGE SCALE GENOMIC DNA]</scope>
    <source>
        <strain evidence="1 2">AD2</strain>
    </source>
</reference>
<dbReference type="EMBL" id="PDBW01000001">
    <property type="protein sequence ID" value="PFH03991.1"/>
    <property type="molecule type" value="Genomic_DNA"/>
</dbReference>
<evidence type="ECO:0000313" key="1">
    <source>
        <dbReference type="EMBL" id="PFH03991.1"/>
    </source>
</evidence>